<dbReference type="SUPFAM" id="SSF90123">
    <property type="entry name" value="ABC transporter transmembrane region"/>
    <property type="match status" value="1"/>
</dbReference>
<evidence type="ECO:0000256" key="3">
    <source>
        <dbReference type="ARBA" id="ARBA00022989"/>
    </source>
</evidence>
<reference evidence="8" key="1">
    <citation type="submission" date="2023-07" db="EMBL/GenBank/DDBJ databases">
        <title>30 novel species of actinomycetes from the DSMZ collection.</title>
        <authorList>
            <person name="Nouioui I."/>
        </authorList>
    </citation>
    <scope>NUCLEOTIDE SEQUENCE [LARGE SCALE GENOMIC DNA]</scope>
    <source>
        <strain evidence="8">DSM 44915</strain>
    </source>
</reference>
<proteinExistence type="predicted"/>
<gene>
    <name evidence="7" type="ORF">RM844_32340</name>
</gene>
<feature type="transmembrane region" description="Helical" evidence="6">
    <location>
        <begin position="55"/>
        <end position="73"/>
    </location>
</feature>
<evidence type="ECO:0000256" key="6">
    <source>
        <dbReference type="SAM" id="Phobius"/>
    </source>
</evidence>
<evidence type="ECO:0000256" key="5">
    <source>
        <dbReference type="SAM" id="MobiDB-lite"/>
    </source>
</evidence>
<keyword evidence="2 6" id="KW-0812">Transmembrane</keyword>
<feature type="region of interest" description="Disordered" evidence="5">
    <location>
        <begin position="1"/>
        <end position="37"/>
    </location>
</feature>
<keyword evidence="3 6" id="KW-1133">Transmembrane helix</keyword>
<dbReference type="Gene3D" id="1.20.1560.10">
    <property type="entry name" value="ABC transporter type 1, transmembrane domain"/>
    <property type="match status" value="1"/>
</dbReference>
<feature type="non-terminal residue" evidence="7">
    <location>
        <position position="144"/>
    </location>
</feature>
<feature type="compositionally biased region" description="Polar residues" evidence="5">
    <location>
        <begin position="21"/>
        <end position="33"/>
    </location>
</feature>
<evidence type="ECO:0000256" key="4">
    <source>
        <dbReference type="ARBA" id="ARBA00023136"/>
    </source>
</evidence>
<organism evidence="7 8">
    <name type="scientific">Streptomyces chisholmiae</name>
    <dbReference type="NCBI Taxonomy" id="3075540"/>
    <lineage>
        <taxon>Bacteria</taxon>
        <taxon>Bacillati</taxon>
        <taxon>Actinomycetota</taxon>
        <taxon>Actinomycetes</taxon>
        <taxon>Kitasatosporales</taxon>
        <taxon>Streptomycetaceae</taxon>
        <taxon>Streptomyces</taxon>
    </lineage>
</organism>
<evidence type="ECO:0000256" key="1">
    <source>
        <dbReference type="ARBA" id="ARBA00004651"/>
    </source>
</evidence>
<accession>A0ABU2K2N5</accession>
<comment type="subcellular location">
    <subcellularLocation>
        <location evidence="1">Cell membrane</location>
        <topology evidence="1">Multi-pass membrane protein</topology>
    </subcellularLocation>
</comment>
<keyword evidence="8" id="KW-1185">Reference proteome</keyword>
<sequence length="144" mass="15340">MTGKDAQQAPTRNEQAEIARASSQQGHRGSQVTEKPISFGPSLKRLLGQLKPHRITLTIVVIMATISVAFNVIGPKILGRATDVIFGGIVGKQIGKHIPAARGMTAETFINTLGQASHGGDRGKIITLLQQYPHVVIGSGIDFH</sequence>
<evidence type="ECO:0000313" key="7">
    <source>
        <dbReference type="EMBL" id="MDT0270968.1"/>
    </source>
</evidence>
<evidence type="ECO:0000313" key="8">
    <source>
        <dbReference type="Proteomes" id="UP001183410"/>
    </source>
</evidence>
<protein>
    <recommendedName>
        <fullName evidence="9">ABC transporter ATP-binding protein</fullName>
    </recommendedName>
</protein>
<dbReference type="EMBL" id="JAVREO010000115">
    <property type="protein sequence ID" value="MDT0270968.1"/>
    <property type="molecule type" value="Genomic_DNA"/>
</dbReference>
<evidence type="ECO:0008006" key="9">
    <source>
        <dbReference type="Google" id="ProtNLM"/>
    </source>
</evidence>
<name>A0ABU2K2N5_9ACTN</name>
<dbReference type="InterPro" id="IPR036640">
    <property type="entry name" value="ABC1_TM_sf"/>
</dbReference>
<comment type="caution">
    <text evidence="7">The sequence shown here is derived from an EMBL/GenBank/DDBJ whole genome shotgun (WGS) entry which is preliminary data.</text>
</comment>
<dbReference type="Proteomes" id="UP001183410">
    <property type="component" value="Unassembled WGS sequence"/>
</dbReference>
<keyword evidence="4 6" id="KW-0472">Membrane</keyword>
<evidence type="ECO:0000256" key="2">
    <source>
        <dbReference type="ARBA" id="ARBA00022692"/>
    </source>
</evidence>